<comment type="caution">
    <text evidence="7">The sequence shown here is derived from an EMBL/GenBank/DDBJ whole genome shotgun (WGS) entry which is preliminary data.</text>
</comment>
<evidence type="ECO:0000256" key="5">
    <source>
        <dbReference type="ARBA" id="ARBA00023136"/>
    </source>
</evidence>
<comment type="subcellular location">
    <subcellularLocation>
        <location evidence="1">Cell membrane</location>
        <topology evidence="1">Multi-pass membrane protein</topology>
    </subcellularLocation>
</comment>
<evidence type="ECO:0000256" key="1">
    <source>
        <dbReference type="ARBA" id="ARBA00004651"/>
    </source>
</evidence>
<dbReference type="PANTHER" id="PTHR30086:SF20">
    <property type="entry name" value="ARGININE EXPORTER PROTEIN ARGO-RELATED"/>
    <property type="match status" value="1"/>
</dbReference>
<accession>A0A9D2UU30</accession>
<dbReference type="GO" id="GO:0015171">
    <property type="term" value="F:amino acid transmembrane transporter activity"/>
    <property type="evidence" value="ECO:0007669"/>
    <property type="project" value="TreeGrafter"/>
</dbReference>
<proteinExistence type="predicted"/>
<keyword evidence="3 6" id="KW-0812">Transmembrane</keyword>
<feature type="transmembrane region" description="Helical" evidence="6">
    <location>
        <begin position="6"/>
        <end position="27"/>
    </location>
</feature>
<evidence type="ECO:0000313" key="7">
    <source>
        <dbReference type="EMBL" id="HJF28709.1"/>
    </source>
</evidence>
<evidence type="ECO:0000256" key="3">
    <source>
        <dbReference type="ARBA" id="ARBA00022692"/>
    </source>
</evidence>
<feature type="transmembrane region" description="Helical" evidence="6">
    <location>
        <begin position="107"/>
        <end position="125"/>
    </location>
</feature>
<dbReference type="EMBL" id="DYWX01000115">
    <property type="protein sequence ID" value="HJF28709.1"/>
    <property type="molecule type" value="Genomic_DNA"/>
</dbReference>
<name>A0A9D2UU30_ACILW</name>
<evidence type="ECO:0000256" key="2">
    <source>
        <dbReference type="ARBA" id="ARBA00022475"/>
    </source>
</evidence>
<evidence type="ECO:0000256" key="4">
    <source>
        <dbReference type="ARBA" id="ARBA00022989"/>
    </source>
</evidence>
<feature type="transmembrane region" description="Helical" evidence="6">
    <location>
        <begin position="145"/>
        <end position="166"/>
    </location>
</feature>
<keyword evidence="5 6" id="KW-0472">Membrane</keyword>
<dbReference type="AlphaFoldDB" id="A0A9D2UU30"/>
<keyword evidence="4 6" id="KW-1133">Transmembrane helix</keyword>
<evidence type="ECO:0000256" key="6">
    <source>
        <dbReference type="SAM" id="Phobius"/>
    </source>
</evidence>
<evidence type="ECO:0000313" key="8">
    <source>
        <dbReference type="Proteomes" id="UP000787156"/>
    </source>
</evidence>
<protein>
    <submittedName>
        <fullName evidence="7">LysE/ArgO family amino acid transporter</fullName>
    </submittedName>
</protein>
<sequence length="199" mass="22305">MLNAYIQGLAISFSLIIAIGAQNAFVLKQGLRQQHIFAICLCCALSDAILISAGVLGFSQLMLLYPHWLNIAKYLGATFLLIYGAQHFYQAWKSEQHLMPDQDAEPVLYKVLCICLMLTWLNPHVYLDTVVLMGSISTQYANAQLYFALGGITASFVFFFSLGYAARYLQPVFHRPQAWKILDILIGCVMWSIAISLLN</sequence>
<reference evidence="7" key="2">
    <citation type="submission" date="2021-09" db="EMBL/GenBank/DDBJ databases">
        <authorList>
            <person name="Gilroy R."/>
        </authorList>
    </citation>
    <scope>NUCLEOTIDE SEQUENCE</scope>
    <source>
        <strain evidence="7">CHK135-1449</strain>
    </source>
</reference>
<dbReference type="Pfam" id="PF01810">
    <property type="entry name" value="LysE"/>
    <property type="match status" value="1"/>
</dbReference>
<dbReference type="Proteomes" id="UP000787156">
    <property type="component" value="Unassembled WGS sequence"/>
</dbReference>
<gene>
    <name evidence="7" type="ORF">K8V79_10815</name>
</gene>
<dbReference type="InterPro" id="IPR001123">
    <property type="entry name" value="LeuE-type"/>
</dbReference>
<dbReference type="PANTHER" id="PTHR30086">
    <property type="entry name" value="ARGININE EXPORTER PROTEIN ARGO"/>
    <property type="match status" value="1"/>
</dbReference>
<feature type="transmembrane region" description="Helical" evidence="6">
    <location>
        <begin position="36"/>
        <end position="56"/>
    </location>
</feature>
<organism evidence="7 8">
    <name type="scientific">Acinetobacter lwoffii</name>
    <dbReference type="NCBI Taxonomy" id="28090"/>
    <lineage>
        <taxon>Bacteria</taxon>
        <taxon>Pseudomonadati</taxon>
        <taxon>Pseudomonadota</taxon>
        <taxon>Gammaproteobacteria</taxon>
        <taxon>Moraxellales</taxon>
        <taxon>Moraxellaceae</taxon>
        <taxon>Acinetobacter</taxon>
    </lineage>
</organism>
<feature type="transmembrane region" description="Helical" evidence="6">
    <location>
        <begin position="68"/>
        <end position="86"/>
    </location>
</feature>
<keyword evidence="2" id="KW-1003">Cell membrane</keyword>
<feature type="transmembrane region" description="Helical" evidence="6">
    <location>
        <begin position="178"/>
        <end position="198"/>
    </location>
</feature>
<dbReference type="GO" id="GO:0005886">
    <property type="term" value="C:plasma membrane"/>
    <property type="evidence" value="ECO:0007669"/>
    <property type="project" value="UniProtKB-SubCell"/>
</dbReference>
<reference evidence="7" key="1">
    <citation type="journal article" date="2021" name="PeerJ">
        <title>Extensive microbial diversity within the chicken gut microbiome revealed by metagenomics and culture.</title>
        <authorList>
            <person name="Gilroy R."/>
            <person name="Ravi A."/>
            <person name="Getino M."/>
            <person name="Pursley I."/>
            <person name="Horton D.L."/>
            <person name="Alikhan N.F."/>
            <person name="Baker D."/>
            <person name="Gharbi K."/>
            <person name="Hall N."/>
            <person name="Watson M."/>
            <person name="Adriaenssens E.M."/>
            <person name="Foster-Nyarko E."/>
            <person name="Jarju S."/>
            <person name="Secka A."/>
            <person name="Antonio M."/>
            <person name="Oren A."/>
            <person name="Chaudhuri R.R."/>
            <person name="La Ragione R."/>
            <person name="Hildebrand F."/>
            <person name="Pallen M.J."/>
        </authorList>
    </citation>
    <scope>NUCLEOTIDE SEQUENCE</scope>
    <source>
        <strain evidence="7">CHK135-1449</strain>
    </source>
</reference>